<accession>A0A4Y8VJ92</accession>
<dbReference type="AlphaFoldDB" id="A0A4Y8VJ92"/>
<name>A0A4Y8VJ92_9BACT</name>
<dbReference type="Proteomes" id="UP000297872">
    <property type="component" value="Unassembled WGS sequence"/>
</dbReference>
<protein>
    <submittedName>
        <fullName evidence="4">Acyltransferase</fullName>
    </submittedName>
</protein>
<dbReference type="RefSeq" id="WP_134843511.1">
    <property type="nucleotide sequence ID" value="NZ_SGVY01000020.1"/>
</dbReference>
<dbReference type="PROSITE" id="PS00101">
    <property type="entry name" value="HEXAPEP_TRANSFERASES"/>
    <property type="match status" value="1"/>
</dbReference>
<comment type="caution">
    <text evidence="4">The sequence shown here is derived from an EMBL/GenBank/DDBJ whole genome shotgun (WGS) entry which is preliminary data.</text>
</comment>
<evidence type="ECO:0000313" key="5">
    <source>
        <dbReference type="Proteomes" id="UP000297872"/>
    </source>
</evidence>
<dbReference type="PANTHER" id="PTHR23416:SF78">
    <property type="entry name" value="LIPOPOLYSACCHARIDE BIOSYNTHESIS O-ACETYL TRANSFERASE WBBJ-RELATED"/>
    <property type="match status" value="1"/>
</dbReference>
<proteinExistence type="predicted"/>
<dbReference type="InterPro" id="IPR051159">
    <property type="entry name" value="Hexapeptide_acetyltransf"/>
</dbReference>
<evidence type="ECO:0000256" key="2">
    <source>
        <dbReference type="ARBA" id="ARBA00022737"/>
    </source>
</evidence>
<dbReference type="OrthoDB" id="9812571at2"/>
<keyword evidence="3 4" id="KW-0012">Acyltransferase</keyword>
<dbReference type="Gene3D" id="2.160.10.10">
    <property type="entry name" value="Hexapeptide repeat proteins"/>
    <property type="match status" value="1"/>
</dbReference>
<dbReference type="SUPFAM" id="SSF51161">
    <property type="entry name" value="Trimeric LpxA-like enzymes"/>
    <property type="match status" value="1"/>
</dbReference>
<dbReference type="EMBL" id="SGVY01000020">
    <property type="protein sequence ID" value="TFH80517.1"/>
    <property type="molecule type" value="Genomic_DNA"/>
</dbReference>
<dbReference type="InterPro" id="IPR018357">
    <property type="entry name" value="Hexapep_transf_CS"/>
</dbReference>
<keyword evidence="1 4" id="KW-0808">Transferase</keyword>
<dbReference type="GO" id="GO:0016746">
    <property type="term" value="F:acyltransferase activity"/>
    <property type="evidence" value="ECO:0007669"/>
    <property type="project" value="UniProtKB-KW"/>
</dbReference>
<dbReference type="PANTHER" id="PTHR23416">
    <property type="entry name" value="SIALIC ACID SYNTHASE-RELATED"/>
    <property type="match status" value="1"/>
</dbReference>
<dbReference type="InterPro" id="IPR001451">
    <property type="entry name" value="Hexapep"/>
</dbReference>
<evidence type="ECO:0000256" key="1">
    <source>
        <dbReference type="ARBA" id="ARBA00022679"/>
    </source>
</evidence>
<keyword evidence="5" id="KW-1185">Reference proteome</keyword>
<reference evidence="4 5" key="1">
    <citation type="submission" date="2019-02" db="EMBL/GenBank/DDBJ databases">
        <title>Draft Genome Sequence of the Prevotella sp. BCRC 81118, Isolated from Human Feces.</title>
        <authorList>
            <person name="Huang C.-H."/>
        </authorList>
    </citation>
    <scope>NUCLEOTIDE SEQUENCE [LARGE SCALE GENOMIC DNA]</scope>
    <source>
        <strain evidence="4 5">BCRC 81118</strain>
    </source>
</reference>
<dbReference type="InterPro" id="IPR011004">
    <property type="entry name" value="Trimer_LpxA-like_sf"/>
</dbReference>
<evidence type="ECO:0000256" key="3">
    <source>
        <dbReference type="ARBA" id="ARBA00023315"/>
    </source>
</evidence>
<dbReference type="GeneID" id="302997205"/>
<sequence length="204" mass="22773">MFRLLIKILVVLYPLKLHQKFQCLLNILYSSWIKHNIPNAARSCNIWRGANLIGGKYITIGEHTILRSHANLMAIDYMNGDKFNPMVKIGDFCHIHDYLNLACTNSITIGNHVLMGRRVTIVDNSHGNICLEFLLQHPSERKITSKGPVVIEDDVWIADKVTICPGVHIGKGSVLGANSVVTHDVPPYTLVAGSPARIIKQFKV</sequence>
<dbReference type="Pfam" id="PF00132">
    <property type="entry name" value="Hexapep"/>
    <property type="match status" value="1"/>
</dbReference>
<organism evidence="4 5">
    <name type="scientific">Segatella hominis</name>
    <dbReference type="NCBI Taxonomy" id="2518605"/>
    <lineage>
        <taxon>Bacteria</taxon>
        <taxon>Pseudomonadati</taxon>
        <taxon>Bacteroidota</taxon>
        <taxon>Bacteroidia</taxon>
        <taxon>Bacteroidales</taxon>
        <taxon>Prevotellaceae</taxon>
        <taxon>Segatella</taxon>
    </lineage>
</organism>
<dbReference type="CDD" id="cd04647">
    <property type="entry name" value="LbH_MAT_like"/>
    <property type="match status" value="1"/>
</dbReference>
<keyword evidence="2" id="KW-0677">Repeat</keyword>
<evidence type="ECO:0000313" key="4">
    <source>
        <dbReference type="EMBL" id="TFH80517.1"/>
    </source>
</evidence>
<gene>
    <name evidence="4" type="ORF">EXN75_08785</name>
</gene>